<protein>
    <submittedName>
        <fullName evidence="1">Uncharacterized protein</fullName>
    </submittedName>
</protein>
<evidence type="ECO:0000313" key="1">
    <source>
        <dbReference type="EMBL" id="AJQ95543.1"/>
    </source>
</evidence>
<keyword evidence="2" id="KW-1185">Reference proteome</keyword>
<sequence length="39" mass="4585">MNYLKTTYSSSIFGMSCKIALIHYSVNQLDKDRKKHEAY</sequence>
<name>A0A0C5VQ24_9GAMM</name>
<dbReference type="HOGENOM" id="CLU_3310534_0_0_6"/>
<organism evidence="1 2">
    <name type="scientific">Gynuella sunshinyii YC6258</name>
    <dbReference type="NCBI Taxonomy" id="1445510"/>
    <lineage>
        <taxon>Bacteria</taxon>
        <taxon>Pseudomonadati</taxon>
        <taxon>Pseudomonadota</taxon>
        <taxon>Gammaproteobacteria</taxon>
        <taxon>Oceanospirillales</taxon>
        <taxon>Saccharospirillaceae</taxon>
        <taxon>Gynuella</taxon>
    </lineage>
</organism>
<reference evidence="1 2" key="1">
    <citation type="submission" date="2014-01" db="EMBL/GenBank/DDBJ databases">
        <title>Full genme sequencing of cellulolytic bacterium Gynuella sunshinyii YC6258T gen. nov., sp. nov.</title>
        <authorList>
            <person name="Khan H."/>
            <person name="Chung E.J."/>
            <person name="Chung Y.R."/>
        </authorList>
    </citation>
    <scope>NUCLEOTIDE SEQUENCE [LARGE SCALE GENOMIC DNA]</scope>
    <source>
        <strain evidence="1 2">YC6258</strain>
    </source>
</reference>
<accession>A0A0C5VQ24</accession>
<dbReference type="PROSITE" id="PS51257">
    <property type="entry name" value="PROKAR_LIPOPROTEIN"/>
    <property type="match status" value="1"/>
</dbReference>
<dbReference type="EMBL" id="CP007142">
    <property type="protein sequence ID" value="AJQ95543.1"/>
    <property type="molecule type" value="Genomic_DNA"/>
</dbReference>
<dbReference type="STRING" id="1445510.YC6258_03507"/>
<dbReference type="KEGG" id="gsn:YC6258_03507"/>
<dbReference type="Proteomes" id="UP000032266">
    <property type="component" value="Chromosome"/>
</dbReference>
<evidence type="ECO:0000313" key="2">
    <source>
        <dbReference type="Proteomes" id="UP000032266"/>
    </source>
</evidence>
<dbReference type="AlphaFoldDB" id="A0A0C5VQ24"/>
<proteinExistence type="predicted"/>
<gene>
    <name evidence="1" type="ORF">YC6258_03507</name>
</gene>